<proteinExistence type="predicted"/>
<dbReference type="EMBL" id="JABYQT010000013">
    <property type="protein sequence ID" value="MBZ5488954.1"/>
    <property type="molecule type" value="Genomic_DNA"/>
</dbReference>
<reference evidence="1" key="1">
    <citation type="submission" date="2020-06" db="EMBL/GenBank/DDBJ databases">
        <title>Whole Genome Sequence of Halomonas aquamarina MB598.</title>
        <authorList>
            <person name="Pervaiz M."/>
            <person name="Fariq A."/>
            <person name="Yasmin A."/>
            <person name="Welch M."/>
        </authorList>
    </citation>
    <scope>NUCLEOTIDE SEQUENCE</scope>
    <source>
        <strain evidence="1">MB598</strain>
    </source>
</reference>
<gene>
    <name evidence="1" type="ORF">HW452_15630</name>
</gene>
<protein>
    <submittedName>
        <fullName evidence="1">Pentapeptide repeat-containing protein</fullName>
    </submittedName>
</protein>
<name>A0ACC5VYK0_9GAMM</name>
<evidence type="ECO:0000313" key="2">
    <source>
        <dbReference type="Proteomes" id="UP001319846"/>
    </source>
</evidence>
<comment type="caution">
    <text evidence="1">The sequence shown here is derived from an EMBL/GenBank/DDBJ whole genome shotgun (WGS) entry which is preliminary data.</text>
</comment>
<evidence type="ECO:0000313" key="1">
    <source>
        <dbReference type="EMBL" id="MBZ5488954.1"/>
    </source>
</evidence>
<accession>A0ACC5VYK0</accession>
<sequence>MSANIFKIEGQRVDSQDEFARLEEENSWRDLLYYPESFQSANRHPIVFSEKVFERISFKDTDFRNIRFLRCQFKQCLFAGASFSDCEFIDCRFFETNTSKLRVTRCLLDPKDFKNNFDLIDDTNIAIGLYQSLYKNASDEHQPDHSIESLYQMERAKHAHLDSQKKRNVITRREYLKGKIRHWMYDFVTGYGLRPLRVVRLLFIVVGLFSTLNFLFDSLIFGENGSLSFVDSIYFTVVAITTLGFGDIVPITTAGRVFVTFQALLGFVAMSLFLSAIVNIALRSR</sequence>
<dbReference type="Proteomes" id="UP001319846">
    <property type="component" value="Unassembled WGS sequence"/>
</dbReference>
<organism evidence="1 2">
    <name type="scientific">Vreelandella aquamarina</name>
    <dbReference type="NCBI Taxonomy" id="77097"/>
    <lineage>
        <taxon>Bacteria</taxon>
        <taxon>Pseudomonadati</taxon>
        <taxon>Pseudomonadota</taxon>
        <taxon>Gammaproteobacteria</taxon>
        <taxon>Oceanospirillales</taxon>
        <taxon>Halomonadaceae</taxon>
        <taxon>Vreelandella</taxon>
    </lineage>
</organism>
<keyword evidence="2" id="KW-1185">Reference proteome</keyword>